<proteinExistence type="predicted"/>
<dbReference type="Proteomes" id="UP001302349">
    <property type="component" value="Chromosome"/>
</dbReference>
<reference evidence="2 3" key="1">
    <citation type="journal article" date="2023" name="Microbiol. Resour. Announc.">
        <title>Complete Genome Sequence of Imperialibacter roseus strain P4T.</title>
        <authorList>
            <person name="Tizabi D.R."/>
            <person name="Bachvaroff T."/>
            <person name="Hill R.T."/>
        </authorList>
    </citation>
    <scope>NUCLEOTIDE SEQUENCE [LARGE SCALE GENOMIC DNA]</scope>
    <source>
        <strain evidence="2 3">P4T</strain>
    </source>
</reference>
<dbReference type="RefSeq" id="WP_317489588.1">
    <property type="nucleotide sequence ID" value="NZ_CP136051.1"/>
</dbReference>
<gene>
    <name evidence="2" type="ORF">RT717_27890</name>
</gene>
<dbReference type="CDD" id="cd10439">
    <property type="entry name" value="GIY-YIG_COG3410"/>
    <property type="match status" value="1"/>
</dbReference>
<evidence type="ECO:0000259" key="1">
    <source>
        <dbReference type="PROSITE" id="PS50164"/>
    </source>
</evidence>
<dbReference type="PROSITE" id="PS50164">
    <property type="entry name" value="GIY_YIG"/>
    <property type="match status" value="1"/>
</dbReference>
<dbReference type="EMBL" id="CP136051">
    <property type="protein sequence ID" value="WOK06895.1"/>
    <property type="molecule type" value="Genomic_DNA"/>
</dbReference>
<dbReference type="InterPro" id="IPR000305">
    <property type="entry name" value="GIY-YIG_endonuc"/>
</dbReference>
<organism evidence="2 3">
    <name type="scientific">Imperialibacter roseus</name>
    <dbReference type="NCBI Taxonomy" id="1324217"/>
    <lineage>
        <taxon>Bacteria</taxon>
        <taxon>Pseudomonadati</taxon>
        <taxon>Bacteroidota</taxon>
        <taxon>Cytophagia</taxon>
        <taxon>Cytophagales</taxon>
        <taxon>Flammeovirgaceae</taxon>
        <taxon>Imperialibacter</taxon>
    </lineage>
</organism>
<evidence type="ECO:0000313" key="3">
    <source>
        <dbReference type="Proteomes" id="UP001302349"/>
    </source>
</evidence>
<name>A0ABZ0ISG7_9BACT</name>
<keyword evidence="3" id="KW-1185">Reference proteome</keyword>
<dbReference type="Pfam" id="PF01541">
    <property type="entry name" value="GIY-YIG"/>
    <property type="match status" value="1"/>
</dbReference>
<evidence type="ECO:0000313" key="2">
    <source>
        <dbReference type="EMBL" id="WOK06895.1"/>
    </source>
</evidence>
<dbReference type="InterPro" id="IPR035901">
    <property type="entry name" value="GIY-YIG_endonuc_sf"/>
</dbReference>
<feature type="domain" description="GIY-YIG" evidence="1">
    <location>
        <begin position="31"/>
        <end position="105"/>
    </location>
</feature>
<dbReference type="SUPFAM" id="SSF82771">
    <property type="entry name" value="GIY-YIG endonuclease"/>
    <property type="match status" value="1"/>
</dbReference>
<sequence length="150" mass="17409">MILPNSFEIKRYEFSSDLTRVLSSEYFAKDLWPIVYIISDDNVKEAYVGETTDVDARMTAHLKNQRKKTLTTVHLISSVKFNKSATLDIESNLIKYISGDGVYTLLNGNLGLANHTYFQKRELYWDTFRSIWNKLRGEGITEHSIEYIDN</sequence>
<protein>
    <submittedName>
        <fullName evidence="2">GIY-YIG nuclease family protein</fullName>
    </submittedName>
</protein>
<accession>A0ABZ0ISG7</accession>